<keyword evidence="2" id="KW-1185">Reference proteome</keyword>
<organism evidence="1 2">
    <name type="scientific">Pluteus cervinus</name>
    <dbReference type="NCBI Taxonomy" id="181527"/>
    <lineage>
        <taxon>Eukaryota</taxon>
        <taxon>Fungi</taxon>
        <taxon>Dikarya</taxon>
        <taxon>Basidiomycota</taxon>
        <taxon>Agaricomycotina</taxon>
        <taxon>Agaricomycetes</taxon>
        <taxon>Agaricomycetidae</taxon>
        <taxon>Agaricales</taxon>
        <taxon>Pluteineae</taxon>
        <taxon>Pluteaceae</taxon>
        <taxon>Pluteus</taxon>
    </lineage>
</organism>
<protein>
    <submittedName>
        <fullName evidence="1">Uncharacterized protein</fullName>
    </submittedName>
</protein>
<dbReference type="EMBL" id="ML208439">
    <property type="protein sequence ID" value="TFK65368.1"/>
    <property type="molecule type" value="Genomic_DNA"/>
</dbReference>
<dbReference type="Proteomes" id="UP000308600">
    <property type="component" value="Unassembled WGS sequence"/>
</dbReference>
<name>A0ACD3AI52_9AGAR</name>
<evidence type="ECO:0000313" key="1">
    <source>
        <dbReference type="EMBL" id="TFK65368.1"/>
    </source>
</evidence>
<evidence type="ECO:0000313" key="2">
    <source>
        <dbReference type="Proteomes" id="UP000308600"/>
    </source>
</evidence>
<accession>A0ACD3AI52</accession>
<proteinExistence type="predicted"/>
<reference evidence="1 2" key="1">
    <citation type="journal article" date="2019" name="Nat. Ecol. Evol.">
        <title>Megaphylogeny resolves global patterns of mushroom evolution.</title>
        <authorList>
            <person name="Varga T."/>
            <person name="Krizsan K."/>
            <person name="Foldi C."/>
            <person name="Dima B."/>
            <person name="Sanchez-Garcia M."/>
            <person name="Sanchez-Ramirez S."/>
            <person name="Szollosi G.J."/>
            <person name="Szarkandi J.G."/>
            <person name="Papp V."/>
            <person name="Albert L."/>
            <person name="Andreopoulos W."/>
            <person name="Angelini C."/>
            <person name="Antonin V."/>
            <person name="Barry K.W."/>
            <person name="Bougher N.L."/>
            <person name="Buchanan P."/>
            <person name="Buyck B."/>
            <person name="Bense V."/>
            <person name="Catcheside P."/>
            <person name="Chovatia M."/>
            <person name="Cooper J."/>
            <person name="Damon W."/>
            <person name="Desjardin D."/>
            <person name="Finy P."/>
            <person name="Geml J."/>
            <person name="Haridas S."/>
            <person name="Hughes K."/>
            <person name="Justo A."/>
            <person name="Karasinski D."/>
            <person name="Kautmanova I."/>
            <person name="Kiss B."/>
            <person name="Kocsube S."/>
            <person name="Kotiranta H."/>
            <person name="LaButti K.M."/>
            <person name="Lechner B.E."/>
            <person name="Liimatainen K."/>
            <person name="Lipzen A."/>
            <person name="Lukacs Z."/>
            <person name="Mihaltcheva S."/>
            <person name="Morgado L.N."/>
            <person name="Niskanen T."/>
            <person name="Noordeloos M.E."/>
            <person name="Ohm R.A."/>
            <person name="Ortiz-Santana B."/>
            <person name="Ovrebo C."/>
            <person name="Racz N."/>
            <person name="Riley R."/>
            <person name="Savchenko A."/>
            <person name="Shiryaev A."/>
            <person name="Soop K."/>
            <person name="Spirin V."/>
            <person name="Szebenyi C."/>
            <person name="Tomsovsky M."/>
            <person name="Tulloss R.E."/>
            <person name="Uehling J."/>
            <person name="Grigoriev I.V."/>
            <person name="Vagvolgyi C."/>
            <person name="Papp T."/>
            <person name="Martin F.M."/>
            <person name="Miettinen O."/>
            <person name="Hibbett D.S."/>
            <person name="Nagy L.G."/>
        </authorList>
    </citation>
    <scope>NUCLEOTIDE SEQUENCE [LARGE SCALE GENOMIC DNA]</scope>
    <source>
        <strain evidence="1 2">NL-1719</strain>
    </source>
</reference>
<sequence>MERVKEENGGSASNVQIGGEETETTSQNLDSDTLVQTEAWDSGVWWHLVEVMQHVEEEKDGRSKGEEEVADGIDESREEEGAKEDDKDDQSGEKDAESLARSQEKEWSTPDNTGEKEWSTPDTGAEASPTVESNAASEGPSLDGVTRSLKWLMDKLVQVASSKLVREIMETGALVLGTLGYLMDKFVQGASSILGHGITSIGAWVLGYLSRWLYPFLFRQLARIAGKFLVALALVVVLIAMLLVWVSGKIVGAVHGTPAQSASCRIVFET</sequence>
<gene>
    <name evidence="1" type="ORF">BDN72DRAFT_900766</name>
</gene>